<protein>
    <recommendedName>
        <fullName evidence="5">DUF2225 domain-containing protein</fullName>
    </recommendedName>
</protein>
<dbReference type="EMBL" id="LITQ01000001">
    <property type="protein sequence ID" value="OAA95089.1"/>
    <property type="molecule type" value="Genomic_DNA"/>
</dbReference>
<gene>
    <name evidence="2" type="ORF">CLCOS_02780</name>
    <name evidence="1" type="ORF">WX73_01498</name>
</gene>
<dbReference type="Proteomes" id="UP000093694">
    <property type="component" value="Unassembled WGS sequence"/>
</dbReference>
<reference evidence="1 3" key="1">
    <citation type="journal article" date="2015" name="Biotechnol. Bioeng.">
        <title>Genome sequence and phenotypic characterization of Caulobacter segnis.</title>
        <authorList>
            <person name="Patel S."/>
            <person name="Fletcher B."/>
            <person name="Scott D.C."/>
            <person name="Ely B."/>
        </authorList>
    </citation>
    <scope>NUCLEOTIDE SEQUENCE [LARGE SCALE GENOMIC DNA]</scope>
    <source>
        <strain evidence="1 3">PS02</strain>
    </source>
</reference>
<evidence type="ECO:0000313" key="2">
    <source>
        <dbReference type="EMBL" id="OBR97563.1"/>
    </source>
</evidence>
<organism evidence="1 3">
    <name type="scientific">Clostridium coskatii</name>
    <dbReference type="NCBI Taxonomy" id="1705578"/>
    <lineage>
        <taxon>Bacteria</taxon>
        <taxon>Bacillati</taxon>
        <taxon>Bacillota</taxon>
        <taxon>Clostridia</taxon>
        <taxon>Eubacteriales</taxon>
        <taxon>Clostridiaceae</taxon>
        <taxon>Clostridium</taxon>
    </lineage>
</organism>
<evidence type="ECO:0008006" key="5">
    <source>
        <dbReference type="Google" id="ProtNLM"/>
    </source>
</evidence>
<dbReference type="RefSeq" id="WP_082853469.1">
    <property type="nucleotide sequence ID" value="NZ_LITQ01000001.1"/>
</dbReference>
<proteinExistence type="predicted"/>
<dbReference type="Pfam" id="PF09986">
    <property type="entry name" value="DUF2225"/>
    <property type="match status" value="1"/>
</dbReference>
<dbReference type="PATRIC" id="fig|1705578.3.peg.319"/>
<keyword evidence="4" id="KW-1185">Reference proteome</keyword>
<evidence type="ECO:0000313" key="4">
    <source>
        <dbReference type="Proteomes" id="UP000093694"/>
    </source>
</evidence>
<comment type="caution">
    <text evidence="1">The sequence shown here is derived from an EMBL/GenBank/DDBJ whole genome shotgun (WGS) entry which is preliminary data.</text>
</comment>
<dbReference type="AlphaFoldDB" id="A0A166UNF7"/>
<sequence length="295" mass="34730">MPKNIFSGLEDLGFDDIDGIDLYHTKKEEIEKEETLQLTDEEKQKKLLYDCEITCPVCDNDFKARAVKTSAARILKRDSDSFIIFDVINPYFYDVWVCDKCGYAAMKRDFNKIRDSEIDLVKEKIRPKWQPRSYPEVYDVNVAIERFKLSLLNYYVIGAKASKKAMNCLKLAWMYRILEDSENETVFLRQALEGFNYAYFNEAFPLYNMDKFTSMYIIGELNRRLGNNDESLKWFSQVITTHGVPSKLKDRTREQRDLIKEAEQLEKGVDELNNDEVISKEDQKPKKGFFSRFFS</sequence>
<evidence type="ECO:0000313" key="3">
    <source>
        <dbReference type="Proteomes" id="UP000077384"/>
    </source>
</evidence>
<dbReference type="EMBL" id="LROR01000022">
    <property type="protein sequence ID" value="OBR97563.1"/>
    <property type="molecule type" value="Genomic_DNA"/>
</dbReference>
<accession>A0A166UNF7</accession>
<evidence type="ECO:0000313" key="1">
    <source>
        <dbReference type="EMBL" id="OAA95089.1"/>
    </source>
</evidence>
<name>A0A166UNF7_9CLOT</name>
<dbReference type="Proteomes" id="UP000077384">
    <property type="component" value="Unassembled WGS sequence"/>
</dbReference>
<reference evidence="2 4" key="2">
    <citation type="journal article" date="2016" name="Front. Microbiol.">
        <title>Industrial Acetogenic Biocatalysts: A Comparative Metabolic and Genomic Analysis.</title>
        <authorList>
            <person name="Bengelsdorf F."/>
            <person name="Poehlein A."/>
            <person name="Sonja S."/>
            <person name="Erz C."/>
            <person name="Hummel T."/>
            <person name="Hoffmeister S."/>
            <person name="Daniel R."/>
            <person name="Durre P."/>
        </authorList>
    </citation>
    <scope>NUCLEOTIDE SEQUENCE [LARGE SCALE GENOMIC DNA]</scope>
    <source>
        <strain evidence="2 4">PTA-10522</strain>
    </source>
</reference>
<dbReference type="InterPro" id="IPR018708">
    <property type="entry name" value="DUF2225"/>
</dbReference>